<keyword evidence="2" id="KW-0472">Membrane</keyword>
<evidence type="ECO:0000256" key="1">
    <source>
        <dbReference type="SAM" id="MobiDB-lite"/>
    </source>
</evidence>
<name>A0AAV2R6I6_MEGNR</name>
<accession>A0AAV2R6I6</accession>
<feature type="compositionally biased region" description="Low complexity" evidence="1">
    <location>
        <begin position="89"/>
        <end position="101"/>
    </location>
</feature>
<evidence type="ECO:0000313" key="4">
    <source>
        <dbReference type="Proteomes" id="UP001497623"/>
    </source>
</evidence>
<keyword evidence="2" id="KW-0812">Transmembrane</keyword>
<feature type="region of interest" description="Disordered" evidence="1">
    <location>
        <begin position="83"/>
        <end position="109"/>
    </location>
</feature>
<keyword evidence="4" id="KW-1185">Reference proteome</keyword>
<dbReference type="AlphaFoldDB" id="A0AAV2R6I6"/>
<evidence type="ECO:0000313" key="3">
    <source>
        <dbReference type="EMBL" id="CAL4111428.1"/>
    </source>
</evidence>
<proteinExistence type="predicted"/>
<keyword evidence="2" id="KW-1133">Transmembrane helix</keyword>
<feature type="region of interest" description="Disordered" evidence="1">
    <location>
        <begin position="313"/>
        <end position="334"/>
    </location>
</feature>
<dbReference type="Proteomes" id="UP001497623">
    <property type="component" value="Unassembled WGS sequence"/>
</dbReference>
<protein>
    <submittedName>
        <fullName evidence="3">Uncharacterized protein</fullName>
    </submittedName>
</protein>
<feature type="non-terminal residue" evidence="3">
    <location>
        <position position="1"/>
    </location>
</feature>
<sequence>TVAISFNLHRPIDVMKQYCSFLRFNRLLPWVLVCIPLLQGNVFVTSASTPATTTTHHKPPIREEVSTLNDTARYRNDYSITSSSGNPVTTMTSSTTINSNNDKLPDSTTAMSETPIVTTAEDDILRVPDCLSVMLLVELPIGMSIATSNEYSSTHAYVRRCIGVNNENRACVSKDNEVKMEHWKVVRDTKSNKDEIFHVNWVYHDTCDYQRRKCPFDMAQKCHMKRTTHYYDEVNCTCTCIVQIDEMETCLESTNEINFTSGNTIWLPLITFFLGIAVSAIFIYFKTRQSTDVTLNNGFKNSVKGVINNIGPRDVEQPAEHPTPPAAECEDGDKNFGIVH</sequence>
<comment type="caution">
    <text evidence="3">The sequence shown here is derived from an EMBL/GenBank/DDBJ whole genome shotgun (WGS) entry which is preliminary data.</text>
</comment>
<feature type="transmembrane region" description="Helical" evidence="2">
    <location>
        <begin position="265"/>
        <end position="285"/>
    </location>
</feature>
<gene>
    <name evidence="3" type="ORF">MNOR_LOCUS19639</name>
</gene>
<evidence type="ECO:0000256" key="2">
    <source>
        <dbReference type="SAM" id="Phobius"/>
    </source>
</evidence>
<reference evidence="3 4" key="1">
    <citation type="submission" date="2024-05" db="EMBL/GenBank/DDBJ databases">
        <authorList>
            <person name="Wallberg A."/>
        </authorList>
    </citation>
    <scope>NUCLEOTIDE SEQUENCE [LARGE SCALE GENOMIC DNA]</scope>
</reference>
<dbReference type="EMBL" id="CAXKWB010014683">
    <property type="protein sequence ID" value="CAL4111428.1"/>
    <property type="molecule type" value="Genomic_DNA"/>
</dbReference>
<organism evidence="3 4">
    <name type="scientific">Meganyctiphanes norvegica</name>
    <name type="common">Northern krill</name>
    <name type="synonym">Thysanopoda norvegica</name>
    <dbReference type="NCBI Taxonomy" id="48144"/>
    <lineage>
        <taxon>Eukaryota</taxon>
        <taxon>Metazoa</taxon>
        <taxon>Ecdysozoa</taxon>
        <taxon>Arthropoda</taxon>
        <taxon>Crustacea</taxon>
        <taxon>Multicrustacea</taxon>
        <taxon>Malacostraca</taxon>
        <taxon>Eumalacostraca</taxon>
        <taxon>Eucarida</taxon>
        <taxon>Euphausiacea</taxon>
        <taxon>Euphausiidae</taxon>
        <taxon>Meganyctiphanes</taxon>
    </lineage>
</organism>